<dbReference type="KEGG" id="fgi:OP10G_0115"/>
<dbReference type="Proteomes" id="UP000027982">
    <property type="component" value="Chromosome"/>
</dbReference>
<reference evidence="8 9" key="1">
    <citation type="journal article" date="2014" name="PLoS ONE">
        <title>The first complete genome sequence of the class fimbriimonadia in the phylum armatimonadetes.</title>
        <authorList>
            <person name="Hu Z.Y."/>
            <person name="Wang Y.Z."/>
            <person name="Im W.T."/>
            <person name="Wang S.Y."/>
            <person name="Zhao G.P."/>
            <person name="Zheng H.J."/>
            <person name="Quan Z.X."/>
        </authorList>
    </citation>
    <scope>NUCLEOTIDE SEQUENCE [LARGE SCALE GENOMIC DNA]</scope>
    <source>
        <strain evidence="8">Gsoil 348</strain>
    </source>
</reference>
<evidence type="ECO:0000313" key="9">
    <source>
        <dbReference type="Proteomes" id="UP000027982"/>
    </source>
</evidence>
<keyword evidence="9" id="KW-1185">Reference proteome</keyword>
<dbReference type="CDD" id="cd00609">
    <property type="entry name" value="AAT_like"/>
    <property type="match status" value="1"/>
</dbReference>
<comment type="subunit">
    <text evidence="2 6">Homodimer.</text>
</comment>
<dbReference type="PANTHER" id="PTHR43643">
    <property type="entry name" value="HISTIDINOL-PHOSPHATE AMINOTRANSFERASE 2"/>
    <property type="match status" value="1"/>
</dbReference>
<comment type="similarity">
    <text evidence="6">Belongs to the class-II pyridoxal-phosphate-dependent aminotransferase family. Histidinol-phosphate aminotransferase subfamily.</text>
</comment>
<dbReference type="InterPro" id="IPR015424">
    <property type="entry name" value="PyrdxlP-dep_Trfase"/>
</dbReference>
<comment type="cofactor">
    <cofactor evidence="1 6">
        <name>pyridoxal 5'-phosphate</name>
        <dbReference type="ChEBI" id="CHEBI:597326"/>
    </cofactor>
</comment>
<dbReference type="InterPro" id="IPR004839">
    <property type="entry name" value="Aminotransferase_I/II_large"/>
</dbReference>
<keyword evidence="3 6" id="KW-0032">Aminotransferase</keyword>
<evidence type="ECO:0000256" key="4">
    <source>
        <dbReference type="ARBA" id="ARBA00022679"/>
    </source>
</evidence>
<dbReference type="GO" id="GO:0004400">
    <property type="term" value="F:histidinol-phosphate transaminase activity"/>
    <property type="evidence" value="ECO:0007669"/>
    <property type="project" value="UniProtKB-UniRule"/>
</dbReference>
<dbReference type="PANTHER" id="PTHR43643:SF3">
    <property type="entry name" value="HISTIDINOL-PHOSPHATE AMINOTRANSFERASE"/>
    <property type="match status" value="1"/>
</dbReference>
<evidence type="ECO:0000256" key="5">
    <source>
        <dbReference type="ARBA" id="ARBA00022898"/>
    </source>
</evidence>
<dbReference type="AlphaFoldDB" id="A0A068NIR0"/>
<organism evidence="8 9">
    <name type="scientific">Fimbriimonas ginsengisoli Gsoil 348</name>
    <dbReference type="NCBI Taxonomy" id="661478"/>
    <lineage>
        <taxon>Bacteria</taxon>
        <taxon>Bacillati</taxon>
        <taxon>Armatimonadota</taxon>
        <taxon>Fimbriimonadia</taxon>
        <taxon>Fimbriimonadales</taxon>
        <taxon>Fimbriimonadaceae</taxon>
        <taxon>Fimbriimonas</taxon>
    </lineage>
</organism>
<proteinExistence type="inferred from homology"/>
<dbReference type="EMBL" id="CP007139">
    <property type="protein sequence ID" value="AIE83483.1"/>
    <property type="molecule type" value="Genomic_DNA"/>
</dbReference>
<keyword evidence="6" id="KW-0368">Histidine biosynthesis</keyword>
<evidence type="ECO:0000259" key="7">
    <source>
        <dbReference type="Pfam" id="PF00155"/>
    </source>
</evidence>
<dbReference type="eggNOG" id="COG0079">
    <property type="taxonomic scope" value="Bacteria"/>
</dbReference>
<dbReference type="InterPro" id="IPR015422">
    <property type="entry name" value="PyrdxlP-dep_Trfase_small"/>
</dbReference>
<dbReference type="GO" id="GO:0000105">
    <property type="term" value="P:L-histidine biosynthetic process"/>
    <property type="evidence" value="ECO:0007669"/>
    <property type="project" value="UniProtKB-UniRule"/>
</dbReference>
<accession>A0A068NIR0</accession>
<dbReference type="InterPro" id="IPR005861">
    <property type="entry name" value="HisP_aminotrans"/>
</dbReference>
<keyword evidence="5 6" id="KW-0663">Pyridoxal phosphate</keyword>
<dbReference type="NCBIfam" id="TIGR01141">
    <property type="entry name" value="hisC"/>
    <property type="match status" value="1"/>
</dbReference>
<evidence type="ECO:0000313" key="8">
    <source>
        <dbReference type="EMBL" id="AIE83483.1"/>
    </source>
</evidence>
<sequence>MIPIRPNVLGMEPYVQGKPIEEVKRELGLTRVVKLASNENPFGPSPKAVAAIQEAASTMHLYPDGGAYALKQAISSKFDIATNQIMVGNGSDELIHLLGLITLDKPTDELMMCNPGFARYDASAHLAPCRLVKIPVDSKHVQDLEAMADAVNENTRIIYLANPNNPTGTIVRRNAVDRFLDRVPESVVVVLDEAYYEFAMHHPEFPTSLEYIKAGRENVVGLRTMSKAQGLAGLRIGYGFASTTIVDAINRAREPFNVSRLAQVAAIAALEDDEHVRKTVEHNRRGLELLAGVFAEVGAEPGESFANFMYADFHRPTRPIYQALLQRGVITRPGDLLGNPNCLRVSIGTQEEMDIFVEELRNVTTPAVAK</sequence>
<dbReference type="UniPathway" id="UPA00031">
    <property type="reaction ID" value="UER00012"/>
</dbReference>
<evidence type="ECO:0000256" key="2">
    <source>
        <dbReference type="ARBA" id="ARBA00011738"/>
    </source>
</evidence>
<dbReference type="HOGENOM" id="CLU_017584_3_3_0"/>
<evidence type="ECO:0000256" key="3">
    <source>
        <dbReference type="ARBA" id="ARBA00022576"/>
    </source>
</evidence>
<comment type="catalytic activity">
    <reaction evidence="6">
        <text>L-histidinol phosphate + 2-oxoglutarate = 3-(imidazol-4-yl)-2-oxopropyl phosphate + L-glutamate</text>
        <dbReference type="Rhea" id="RHEA:23744"/>
        <dbReference type="ChEBI" id="CHEBI:16810"/>
        <dbReference type="ChEBI" id="CHEBI:29985"/>
        <dbReference type="ChEBI" id="CHEBI:57766"/>
        <dbReference type="ChEBI" id="CHEBI:57980"/>
        <dbReference type="EC" id="2.6.1.9"/>
    </reaction>
</comment>
<gene>
    <name evidence="6" type="primary">hisC</name>
    <name evidence="8" type="ORF">OP10G_0115</name>
</gene>
<dbReference type="Pfam" id="PF00155">
    <property type="entry name" value="Aminotran_1_2"/>
    <property type="match status" value="1"/>
</dbReference>
<dbReference type="Gene3D" id="3.40.640.10">
    <property type="entry name" value="Type I PLP-dependent aspartate aminotransferase-like (Major domain)"/>
    <property type="match status" value="1"/>
</dbReference>
<dbReference type="HAMAP" id="MF_01023">
    <property type="entry name" value="HisC_aminotrans_2"/>
    <property type="match status" value="1"/>
</dbReference>
<dbReference type="EC" id="2.6.1.9" evidence="6"/>
<comment type="pathway">
    <text evidence="6">Amino-acid biosynthesis; L-histidine biosynthesis; L-histidine from 5-phospho-alpha-D-ribose 1-diphosphate: step 7/9.</text>
</comment>
<dbReference type="InterPro" id="IPR050106">
    <property type="entry name" value="HistidinolP_aminotransfase"/>
</dbReference>
<keyword evidence="6" id="KW-0028">Amino-acid biosynthesis</keyword>
<evidence type="ECO:0000256" key="6">
    <source>
        <dbReference type="HAMAP-Rule" id="MF_01023"/>
    </source>
</evidence>
<dbReference type="Gene3D" id="3.90.1150.10">
    <property type="entry name" value="Aspartate Aminotransferase, domain 1"/>
    <property type="match status" value="1"/>
</dbReference>
<feature type="domain" description="Aminotransferase class I/classII large" evidence="7">
    <location>
        <begin position="31"/>
        <end position="360"/>
    </location>
</feature>
<dbReference type="RefSeq" id="WP_025227841.1">
    <property type="nucleotide sequence ID" value="NZ_CP007139.1"/>
</dbReference>
<name>A0A068NIR0_FIMGI</name>
<evidence type="ECO:0000256" key="1">
    <source>
        <dbReference type="ARBA" id="ARBA00001933"/>
    </source>
</evidence>
<dbReference type="SUPFAM" id="SSF53383">
    <property type="entry name" value="PLP-dependent transferases"/>
    <property type="match status" value="1"/>
</dbReference>
<dbReference type="GO" id="GO:0030170">
    <property type="term" value="F:pyridoxal phosphate binding"/>
    <property type="evidence" value="ECO:0007669"/>
    <property type="project" value="InterPro"/>
</dbReference>
<dbReference type="OrthoDB" id="9813612at2"/>
<keyword evidence="4 6" id="KW-0808">Transferase</keyword>
<dbReference type="InterPro" id="IPR015421">
    <property type="entry name" value="PyrdxlP-dep_Trfase_major"/>
</dbReference>
<dbReference type="STRING" id="661478.OP10G_0115"/>
<protein>
    <recommendedName>
        <fullName evidence="6">Histidinol-phosphate aminotransferase</fullName>
        <ecNumber evidence="6">2.6.1.9</ecNumber>
    </recommendedName>
    <alternativeName>
        <fullName evidence="6">Imidazole acetol-phosphate transaminase</fullName>
    </alternativeName>
</protein>
<feature type="modified residue" description="N6-(pyridoxal phosphate)lysine" evidence="6">
    <location>
        <position position="227"/>
    </location>
</feature>